<dbReference type="SMART" id="SM00400">
    <property type="entry name" value="ZnF_CHCC"/>
    <property type="match status" value="1"/>
</dbReference>
<accession>A0A7A0HAE8</accession>
<dbReference type="RefSeq" id="WP_074424268.1">
    <property type="nucleotide sequence ID" value="NZ_CP066740.1"/>
</dbReference>
<comment type="caution">
    <text evidence="2">The sequence shown here is derived from an EMBL/GenBank/DDBJ whole genome shotgun (WGS) entry which is preliminary data.</text>
</comment>
<dbReference type="Gene3D" id="3.90.980.10">
    <property type="entry name" value="DNA primase, catalytic core, N-terminal domain"/>
    <property type="match status" value="1"/>
</dbReference>
<dbReference type="CDD" id="cd03364">
    <property type="entry name" value="TOPRIM_DnaG_primases"/>
    <property type="match status" value="1"/>
</dbReference>
<feature type="region of interest" description="Disordered" evidence="1">
    <location>
        <begin position="937"/>
        <end position="987"/>
    </location>
</feature>
<dbReference type="InterPro" id="IPR037068">
    <property type="entry name" value="DNA_primase_core_N_sf"/>
</dbReference>
<proteinExistence type="predicted"/>
<dbReference type="SUPFAM" id="SSF56731">
    <property type="entry name" value="DNA primase core"/>
    <property type="match status" value="1"/>
</dbReference>
<dbReference type="SMART" id="SM00493">
    <property type="entry name" value="TOPRIM"/>
    <property type="match status" value="1"/>
</dbReference>
<evidence type="ECO:0000256" key="1">
    <source>
        <dbReference type="SAM" id="MobiDB-lite"/>
    </source>
</evidence>
<dbReference type="GO" id="GO:0006269">
    <property type="term" value="P:DNA replication, synthesis of primer"/>
    <property type="evidence" value="ECO:0007669"/>
    <property type="project" value="TreeGrafter"/>
</dbReference>
<dbReference type="InterPro" id="IPR002694">
    <property type="entry name" value="Znf_CHC2"/>
</dbReference>
<protein>
    <submittedName>
        <fullName evidence="2">Toprim domain-containing protein</fullName>
    </submittedName>
</protein>
<dbReference type="PANTHER" id="PTHR30313:SF2">
    <property type="entry name" value="DNA PRIMASE"/>
    <property type="match status" value="1"/>
</dbReference>
<dbReference type="Proteomes" id="UP000555763">
    <property type="component" value="Unassembled WGS sequence"/>
</dbReference>
<dbReference type="InterPro" id="IPR034151">
    <property type="entry name" value="TOPRIM_DnaG_bac"/>
</dbReference>
<dbReference type="EMBL" id="AATLZG010000087">
    <property type="protein sequence ID" value="EFM8157520.1"/>
    <property type="molecule type" value="Genomic_DNA"/>
</dbReference>
<dbReference type="PANTHER" id="PTHR30313">
    <property type="entry name" value="DNA PRIMASE"/>
    <property type="match status" value="1"/>
</dbReference>
<dbReference type="GO" id="GO:0005737">
    <property type="term" value="C:cytoplasm"/>
    <property type="evidence" value="ECO:0007669"/>
    <property type="project" value="TreeGrafter"/>
</dbReference>
<dbReference type="GO" id="GO:0003677">
    <property type="term" value="F:DNA binding"/>
    <property type="evidence" value="ECO:0007669"/>
    <property type="project" value="InterPro"/>
</dbReference>
<dbReference type="InterPro" id="IPR050219">
    <property type="entry name" value="DnaG_primase"/>
</dbReference>
<dbReference type="GO" id="GO:0008270">
    <property type="term" value="F:zinc ion binding"/>
    <property type="evidence" value="ECO:0007669"/>
    <property type="project" value="InterPro"/>
</dbReference>
<dbReference type="InterPro" id="IPR006171">
    <property type="entry name" value="TOPRIM_dom"/>
</dbReference>
<dbReference type="PROSITE" id="PS50880">
    <property type="entry name" value="TOPRIM"/>
    <property type="match status" value="1"/>
</dbReference>
<name>A0A7A0HAE8_ECOLX</name>
<organism evidence="2 3">
    <name type="scientific">Escherichia coli</name>
    <dbReference type="NCBI Taxonomy" id="562"/>
    <lineage>
        <taxon>Bacteria</taxon>
        <taxon>Pseudomonadati</taxon>
        <taxon>Pseudomonadota</taxon>
        <taxon>Gammaproteobacteria</taxon>
        <taxon>Enterobacterales</taxon>
        <taxon>Enterobacteriaceae</taxon>
        <taxon>Escherichia</taxon>
    </lineage>
</organism>
<sequence length="987" mass="107133">MARIPEAELQHLKAAVSLVAVVQAQGRQLVKKGKDFTTLCPFHDEKTPSCVISPGKNLYHCFGCNAGGSVLDWVMQTEKLSLRKAVERLKAELGDNPAVVPLVTKDEPEIFAEDEAGRQQLLSRVVEFYHHTLLNAPEAVAYLEKRRLNHPELVAQFRLGFANRTLAYRLPSKKVLAGEKIRARLKTAGIMRESGHEHFTGSLVVPVMDLNGQIREMYGRKIERPQRGLPAHLYLPGAHGGVWNEQALIGSSTVVLCESLIDAMSFWVAGFRNVTAAYGVNGFTDEMLAAFRAHGVKQVLIAYDNDPAGNEAAVKLASSLAASGIATFRVLFPAGMDANGYLCQVAEPERAFSLLLDGAVPVADVVGAESIAPQASAEPAHLTSLAAGVATLPAAAAPAPGVSVEALPEGELMIALPGERWTIRGLSRKANVAAMKVNAQVLDTDSGVVFADAVDMMSARSRGGYARAAVAELGLAEGDLRRSLGKVLLALEHWQAAPEPENTAPEMSDTDREAALELLRDECLAGRIASDMAACGVVGESTNLTAAYLAAVSRKLDRPLAVLIQSSSAAGKSSLMDAVLNLIPPEERLQYSAMTGQSLFYLGETNLQHKILAIAEEEGVRQAAYALKLLQSDGELTIASTGKDDASGNLVTKQYTVKGPVMLMLTTTAIDVDEELLNRCLVLTVNESREQTEAIHAAQRYAQTLEGLLASNEKSYITQLHQNAQRLLRPLNVVNPFASQLTFMSDKTRTRRDHMKYLTLIQAIALLHQYQREIKRVEHRGQVVEYIEVTREDIALANHLAHEILGRTLDEMPPQTRKLLLLIQTMVGELAAAQHCKPGEVRFTRREIRDFTQWSDNQLKVHCMRLAEMEYLLIHGGSRGHLLQYELLWDGSGDGSHLCGLIEPEDNQVHDSGKLGHDAGKLPLSCPHVGAKLGAVKSPVSRASAGTDVPQVGEDEKTLFPAARKTSHRNSNTPESRPTPHDGAPAV</sequence>
<dbReference type="Gene3D" id="3.90.580.10">
    <property type="entry name" value="Zinc finger, CHC2-type domain"/>
    <property type="match status" value="1"/>
</dbReference>
<dbReference type="GO" id="GO:0003899">
    <property type="term" value="F:DNA-directed RNA polymerase activity"/>
    <property type="evidence" value="ECO:0007669"/>
    <property type="project" value="InterPro"/>
</dbReference>
<dbReference type="AlphaFoldDB" id="A0A7A0HAE8"/>
<reference evidence="2 3" key="1">
    <citation type="submission" date="2020-02" db="EMBL/GenBank/DDBJ databases">
        <authorList>
            <consortium name="PulseNet: The National Subtyping Network for Foodborne Disease Surveillance"/>
            <person name="Tarr C.L."/>
            <person name="Trees E."/>
            <person name="Katz L.S."/>
            <person name="Carleton-Romer H.A."/>
            <person name="Stroika S."/>
            <person name="Kucerova Z."/>
            <person name="Roache K.F."/>
            <person name="Sabol A.L."/>
            <person name="Besser J."/>
            <person name="Gerner-Smidt P."/>
        </authorList>
    </citation>
    <scope>NUCLEOTIDE SEQUENCE [LARGE SCALE GENOMIC DNA]</scope>
    <source>
        <strain evidence="2 3">PNUSAE002719</strain>
    </source>
</reference>
<gene>
    <name evidence="2" type="ORF">A5U30_005337</name>
</gene>
<dbReference type="InterPro" id="IPR036977">
    <property type="entry name" value="DNA_primase_Znf_CHC2"/>
</dbReference>
<dbReference type="Pfam" id="PF13155">
    <property type="entry name" value="Toprim_2"/>
    <property type="match status" value="1"/>
</dbReference>
<dbReference type="SUPFAM" id="SSF57783">
    <property type="entry name" value="Zinc beta-ribbon"/>
    <property type="match status" value="1"/>
</dbReference>
<dbReference type="Pfam" id="PF01807">
    <property type="entry name" value="Zn_ribbon_DnaG"/>
    <property type="match status" value="1"/>
</dbReference>
<evidence type="ECO:0000313" key="2">
    <source>
        <dbReference type="EMBL" id="EFM8157520.1"/>
    </source>
</evidence>
<evidence type="ECO:0000313" key="3">
    <source>
        <dbReference type="Proteomes" id="UP000555763"/>
    </source>
</evidence>
<dbReference type="Gene3D" id="3.40.1360.10">
    <property type="match status" value="1"/>
</dbReference>